<gene>
    <name evidence="3" type="ORF">Psi01_72960</name>
</gene>
<keyword evidence="1" id="KW-0560">Oxidoreductase</keyword>
<evidence type="ECO:0000256" key="1">
    <source>
        <dbReference type="ARBA" id="ARBA00023002"/>
    </source>
</evidence>
<dbReference type="EMBL" id="BOOJ01000069">
    <property type="protein sequence ID" value="GIH96666.1"/>
    <property type="molecule type" value="Genomic_DNA"/>
</dbReference>
<dbReference type="InterPro" id="IPR019921">
    <property type="entry name" value="Lucif-like_OxRdtase_Rv2161c"/>
</dbReference>
<dbReference type="NCBIfam" id="TIGR03619">
    <property type="entry name" value="F420_Rv2161c"/>
    <property type="match status" value="1"/>
</dbReference>
<comment type="caution">
    <text evidence="3">The sequence shown here is derived from an EMBL/GenBank/DDBJ whole genome shotgun (WGS) entry which is preliminary data.</text>
</comment>
<sequence length="296" mass="32938">MQFWLGASFVPTDQFTELARVAERCGIHTLTLSDHIFYADFDSPYPYSDTGAPRWNADTHWPDVWVTIGAMAAVTSTLRFAPNVYIAPARDLFTVAKQVSTAAVLSGDRVTFGVGVGWCKEEFLQTGQDFHTRGRRLDEMIPALRRLWAGGTVEHHGTHFDFGPLSICPVPAAPVPFFVGGDSEAALRRAARLGDGWIGNRIYTEEQLDAVLADLRRYLQEYGRPQDALEIIAPLAVMPDADTYRRFADKGVTGTMAAPWWLATPQEKERYGKATLALKTATLERFAEEVIAKLDR</sequence>
<evidence type="ECO:0000313" key="4">
    <source>
        <dbReference type="Proteomes" id="UP000619788"/>
    </source>
</evidence>
<dbReference type="Proteomes" id="UP000619788">
    <property type="component" value="Unassembled WGS sequence"/>
</dbReference>
<reference evidence="3 4" key="1">
    <citation type="submission" date="2021-01" db="EMBL/GenBank/DDBJ databases">
        <title>Whole genome shotgun sequence of Planobispora siamensis NBRC 107568.</title>
        <authorList>
            <person name="Komaki H."/>
            <person name="Tamura T."/>
        </authorList>
    </citation>
    <scope>NUCLEOTIDE SEQUENCE [LARGE SCALE GENOMIC DNA]</scope>
    <source>
        <strain evidence="3 4">NBRC 107568</strain>
    </source>
</reference>
<protein>
    <submittedName>
        <fullName evidence="3">LLM class F420-dependent oxidoreductase</fullName>
    </submittedName>
</protein>
<keyword evidence="4" id="KW-1185">Reference proteome</keyword>
<dbReference type="InterPro" id="IPR011251">
    <property type="entry name" value="Luciferase-like_dom"/>
</dbReference>
<evidence type="ECO:0000313" key="3">
    <source>
        <dbReference type="EMBL" id="GIH96666.1"/>
    </source>
</evidence>
<organism evidence="3 4">
    <name type="scientific">Planobispora siamensis</name>
    <dbReference type="NCBI Taxonomy" id="936338"/>
    <lineage>
        <taxon>Bacteria</taxon>
        <taxon>Bacillati</taxon>
        <taxon>Actinomycetota</taxon>
        <taxon>Actinomycetes</taxon>
        <taxon>Streptosporangiales</taxon>
        <taxon>Streptosporangiaceae</taxon>
        <taxon>Planobispora</taxon>
    </lineage>
</organism>
<dbReference type="GO" id="GO:0016705">
    <property type="term" value="F:oxidoreductase activity, acting on paired donors, with incorporation or reduction of molecular oxygen"/>
    <property type="evidence" value="ECO:0007669"/>
    <property type="project" value="InterPro"/>
</dbReference>
<dbReference type="InterPro" id="IPR050564">
    <property type="entry name" value="F420-G6PD/mer"/>
</dbReference>
<feature type="domain" description="Luciferase-like" evidence="2">
    <location>
        <begin position="12"/>
        <end position="242"/>
    </location>
</feature>
<accession>A0A8J3SQ21</accession>
<dbReference type="RefSeq" id="WP_204068702.1">
    <property type="nucleotide sequence ID" value="NZ_BOOJ01000069.1"/>
</dbReference>
<dbReference type="Gene3D" id="3.20.20.30">
    <property type="entry name" value="Luciferase-like domain"/>
    <property type="match status" value="1"/>
</dbReference>
<dbReference type="SUPFAM" id="SSF51679">
    <property type="entry name" value="Bacterial luciferase-like"/>
    <property type="match status" value="1"/>
</dbReference>
<evidence type="ECO:0000259" key="2">
    <source>
        <dbReference type="Pfam" id="PF00296"/>
    </source>
</evidence>
<dbReference type="Pfam" id="PF00296">
    <property type="entry name" value="Bac_luciferase"/>
    <property type="match status" value="1"/>
</dbReference>
<dbReference type="PANTHER" id="PTHR43244:SF1">
    <property type="entry name" value="5,10-METHYLENETETRAHYDROMETHANOPTERIN REDUCTASE"/>
    <property type="match status" value="1"/>
</dbReference>
<proteinExistence type="predicted"/>
<dbReference type="PANTHER" id="PTHR43244">
    <property type="match status" value="1"/>
</dbReference>
<dbReference type="AlphaFoldDB" id="A0A8J3SQ21"/>
<dbReference type="InterPro" id="IPR036661">
    <property type="entry name" value="Luciferase-like_sf"/>
</dbReference>
<name>A0A8J3SQ21_9ACTN</name>